<name>A0ABS2MVM4_9BACI</name>
<reference evidence="2 3" key="1">
    <citation type="submission" date="2021-01" db="EMBL/GenBank/DDBJ databases">
        <title>Genomic Encyclopedia of Type Strains, Phase IV (KMG-IV): sequencing the most valuable type-strain genomes for metagenomic binning, comparative biology and taxonomic classification.</title>
        <authorList>
            <person name="Goeker M."/>
        </authorList>
    </citation>
    <scope>NUCLEOTIDE SEQUENCE [LARGE SCALE GENOMIC DNA]</scope>
    <source>
        <strain evidence="2 3">DSM 23711</strain>
    </source>
</reference>
<feature type="transmembrane region" description="Helical" evidence="1">
    <location>
        <begin position="6"/>
        <end position="24"/>
    </location>
</feature>
<comment type="caution">
    <text evidence="2">The sequence shown here is derived from an EMBL/GenBank/DDBJ whole genome shotgun (WGS) entry which is preliminary data.</text>
</comment>
<dbReference type="RefSeq" id="WP_204497382.1">
    <property type="nucleotide sequence ID" value="NZ_JAFBDR010000001.1"/>
</dbReference>
<keyword evidence="1" id="KW-1133">Transmembrane helix</keyword>
<sequence length="129" mass="14674">MQVLGWIAILILVVIASLFVIVLRKQIFNKILFYVLIGVVVIFSGYKLMAMPQVSQEEAAKIGKDTVSPYMENRIYDNQLTTEIINDDKYAVTINFSNDGYAVVYIDTRSGEVLESKINNFNEEDVEIK</sequence>
<evidence type="ECO:0000313" key="3">
    <source>
        <dbReference type="Proteomes" id="UP001296943"/>
    </source>
</evidence>
<proteinExistence type="predicted"/>
<protein>
    <submittedName>
        <fullName evidence="2">MnhB-related membrane protein</fullName>
    </submittedName>
</protein>
<feature type="transmembrane region" description="Helical" evidence="1">
    <location>
        <begin position="31"/>
        <end position="49"/>
    </location>
</feature>
<gene>
    <name evidence="2" type="ORF">JOC48_000411</name>
</gene>
<dbReference type="Proteomes" id="UP001296943">
    <property type="component" value="Unassembled WGS sequence"/>
</dbReference>
<keyword evidence="1" id="KW-0472">Membrane</keyword>
<evidence type="ECO:0000313" key="2">
    <source>
        <dbReference type="EMBL" id="MBM7569942.1"/>
    </source>
</evidence>
<keyword evidence="3" id="KW-1185">Reference proteome</keyword>
<organism evidence="2 3">
    <name type="scientific">Aquibacillus albus</name>
    <dbReference type="NCBI Taxonomy" id="1168171"/>
    <lineage>
        <taxon>Bacteria</taxon>
        <taxon>Bacillati</taxon>
        <taxon>Bacillota</taxon>
        <taxon>Bacilli</taxon>
        <taxon>Bacillales</taxon>
        <taxon>Bacillaceae</taxon>
        <taxon>Aquibacillus</taxon>
    </lineage>
</organism>
<dbReference type="EMBL" id="JAFBDR010000001">
    <property type="protein sequence ID" value="MBM7569942.1"/>
    <property type="molecule type" value="Genomic_DNA"/>
</dbReference>
<accession>A0ABS2MVM4</accession>
<keyword evidence="1" id="KW-0812">Transmembrane</keyword>
<evidence type="ECO:0000256" key="1">
    <source>
        <dbReference type="SAM" id="Phobius"/>
    </source>
</evidence>